<dbReference type="PANTHER" id="PTHR34385:SF1">
    <property type="entry name" value="PEPTIDOGLYCAN L-ALANYL-D-GLUTAMATE ENDOPEPTIDASE CWLK"/>
    <property type="match status" value="1"/>
</dbReference>
<organism evidence="3 4">
    <name type="scientific">Slackia heliotrinireducens (strain ATCC 29202 / DSM 20476 / NCTC 11029 / RHS 1)</name>
    <name type="common">Peptococcus heliotrinreducens</name>
    <dbReference type="NCBI Taxonomy" id="471855"/>
    <lineage>
        <taxon>Bacteria</taxon>
        <taxon>Bacillati</taxon>
        <taxon>Actinomycetota</taxon>
        <taxon>Coriobacteriia</taxon>
        <taxon>Eggerthellales</taxon>
        <taxon>Eggerthellaceae</taxon>
        <taxon>Slackia</taxon>
    </lineage>
</organism>
<evidence type="ECO:0000256" key="1">
    <source>
        <dbReference type="SAM" id="SignalP"/>
    </source>
</evidence>
<dbReference type="InterPro" id="IPR006311">
    <property type="entry name" value="TAT_signal"/>
</dbReference>
<dbReference type="PROSITE" id="PS51257">
    <property type="entry name" value="PROKAR_LIPOPROTEIN"/>
    <property type="match status" value="1"/>
</dbReference>
<keyword evidence="1" id="KW-0732">Signal</keyword>
<dbReference type="InterPro" id="IPR052179">
    <property type="entry name" value="DD-CPase-like"/>
</dbReference>
<dbReference type="PANTHER" id="PTHR34385">
    <property type="entry name" value="D-ALANYL-D-ALANINE CARBOXYPEPTIDASE"/>
    <property type="match status" value="1"/>
</dbReference>
<accession>C7N7G6</accession>
<keyword evidence="3" id="KW-0645">Protease</keyword>
<sequence length="357" mass="40262">MINFFSRRTFVSLMGVSLGAAALAGCSGKTGDEAADDKADSAEADGIDYTVLVNKQNKLPDGWEEAIELEHFTNTAGWDVDVEKKAYAAYLELKADLEADGVYVDLDSAFRPIAEQQRIWDDFTKDYGEEYTKLHVATPGYSEHHTGLALDLYLIIDGEDVYMNEDMVQYPEVWAKIHAKLADHGFILRYLPKKKIETGYSYEPWHIRYLDDPDMAREITDQGITYERYLDALDPMVADCTVDYGTSQVFEETDIDGALDPILAMVSGWEGVTLQRIAFTDDQTCEDNVAYVNELREAQMPDAAEFDQALVLLSDFHTPKEIGELVFEADADYNDYQWILGRTQGEGSWNLMTQGYA</sequence>
<dbReference type="Pfam" id="PF02557">
    <property type="entry name" value="VanY"/>
    <property type="match status" value="1"/>
</dbReference>
<dbReference type="PROSITE" id="PS51318">
    <property type="entry name" value="TAT"/>
    <property type="match status" value="1"/>
</dbReference>
<proteinExistence type="predicted"/>
<dbReference type="RefSeq" id="WP_012798953.1">
    <property type="nucleotide sequence ID" value="NC_013165.1"/>
</dbReference>
<dbReference type="GO" id="GO:0006508">
    <property type="term" value="P:proteolysis"/>
    <property type="evidence" value="ECO:0007669"/>
    <property type="project" value="InterPro"/>
</dbReference>
<dbReference type="STRING" id="471855.Shel_18330"/>
<keyword evidence="3" id="KW-0378">Hydrolase</keyword>
<evidence type="ECO:0000259" key="2">
    <source>
        <dbReference type="Pfam" id="PF02557"/>
    </source>
</evidence>
<dbReference type="GO" id="GO:0004180">
    <property type="term" value="F:carboxypeptidase activity"/>
    <property type="evidence" value="ECO:0007669"/>
    <property type="project" value="UniProtKB-KW"/>
</dbReference>
<keyword evidence="4" id="KW-1185">Reference proteome</keyword>
<dbReference type="Proteomes" id="UP000002026">
    <property type="component" value="Chromosome"/>
</dbReference>
<feature type="chain" id="PRO_5038834866" evidence="1">
    <location>
        <begin position="25"/>
        <end position="357"/>
    </location>
</feature>
<dbReference type="InterPro" id="IPR009045">
    <property type="entry name" value="Zn_M74/Hedgehog-like"/>
</dbReference>
<evidence type="ECO:0000313" key="4">
    <source>
        <dbReference type="Proteomes" id="UP000002026"/>
    </source>
</evidence>
<dbReference type="AlphaFoldDB" id="C7N7G6"/>
<feature type="signal peptide" evidence="1">
    <location>
        <begin position="1"/>
        <end position="24"/>
    </location>
</feature>
<dbReference type="InterPro" id="IPR003709">
    <property type="entry name" value="VanY-like_core_dom"/>
</dbReference>
<dbReference type="InterPro" id="IPR058193">
    <property type="entry name" value="VanY/YodJ_core_dom"/>
</dbReference>
<dbReference type="CDD" id="cd14852">
    <property type="entry name" value="LD-carboxypeptidase"/>
    <property type="match status" value="1"/>
</dbReference>
<dbReference type="Gene3D" id="3.30.1380.10">
    <property type="match status" value="1"/>
</dbReference>
<dbReference type="HOGENOM" id="CLU_775893_0_0_11"/>
<keyword evidence="3" id="KW-0121">Carboxypeptidase</keyword>
<dbReference type="KEGG" id="shi:Shel_18330"/>
<dbReference type="SUPFAM" id="SSF55166">
    <property type="entry name" value="Hedgehog/DD-peptidase"/>
    <property type="match status" value="1"/>
</dbReference>
<gene>
    <name evidence="3" type="ordered locus">Shel_18330</name>
</gene>
<reference evidence="3 4" key="1">
    <citation type="journal article" date="2009" name="Stand. Genomic Sci.">
        <title>Complete genome sequence of Slackia heliotrinireducens type strain (RHS 1).</title>
        <authorList>
            <person name="Pukall R."/>
            <person name="Lapidus A."/>
            <person name="Nolan M."/>
            <person name="Copeland A."/>
            <person name="Glavina Del Rio T."/>
            <person name="Lucas S."/>
            <person name="Chen F."/>
            <person name="Tice H."/>
            <person name="Cheng J.F."/>
            <person name="Chertkov O."/>
            <person name="Bruce D."/>
            <person name="Goodwin L."/>
            <person name="Kuske C."/>
            <person name="Brettin T."/>
            <person name="Detter J.C."/>
            <person name="Han C."/>
            <person name="Pitluck S."/>
            <person name="Pati A."/>
            <person name="Mavrommatis K."/>
            <person name="Ivanova N."/>
            <person name="Ovchinnikova G."/>
            <person name="Chen A."/>
            <person name="Palaniappan K."/>
            <person name="Schneider S."/>
            <person name="Rohde M."/>
            <person name="Chain P."/>
            <person name="D'haeseleer P."/>
            <person name="Goker M."/>
            <person name="Bristow J."/>
            <person name="Eisen J.A."/>
            <person name="Markowitz V."/>
            <person name="Kyrpides N.C."/>
            <person name="Klenk H.P."/>
            <person name="Hugenholtz P."/>
        </authorList>
    </citation>
    <scope>NUCLEOTIDE SEQUENCE [LARGE SCALE GENOMIC DNA]</scope>
    <source>
        <strain evidence="4">ATCC 29202 / DSM 20476 / NCTC 11029 / RHS 1</strain>
    </source>
</reference>
<dbReference type="eggNOG" id="COG1876">
    <property type="taxonomic scope" value="Bacteria"/>
</dbReference>
<protein>
    <submittedName>
        <fullName evidence="3">D-alanyl-D-alanine carboxypeptidase</fullName>
    </submittedName>
</protein>
<feature type="domain" description="D-alanyl-D-alanine carboxypeptidase-like core" evidence="2">
    <location>
        <begin position="82"/>
        <end position="210"/>
    </location>
</feature>
<dbReference type="EMBL" id="CP001684">
    <property type="protein sequence ID" value="ACV22851.1"/>
    <property type="molecule type" value="Genomic_DNA"/>
</dbReference>
<evidence type="ECO:0000313" key="3">
    <source>
        <dbReference type="EMBL" id="ACV22851.1"/>
    </source>
</evidence>
<name>C7N7G6_SLAHD</name>